<dbReference type="KEGG" id="vg:40236080"/>
<evidence type="ECO:0000313" key="2">
    <source>
        <dbReference type="EMBL" id="ATY46503.1"/>
    </source>
</evidence>
<keyword evidence="1" id="KW-0472">Membrane</keyword>
<keyword evidence="1 2" id="KW-0812">Transmembrane</keyword>
<dbReference type="GeneID" id="40236080"/>
<keyword evidence="3" id="KW-1185">Reference proteome</keyword>
<organism evidence="2">
    <name type="scientific">Sulfolobus ellipsoid virus 1</name>
    <dbReference type="NCBI Taxonomy" id="2056194"/>
    <lineage>
        <taxon>Viruses</taxon>
        <taxon>Viruses incertae sedis</taxon>
        <taxon>Ovaliviridae</taxon>
        <taxon>Alphaovalivirus</taxon>
        <taxon>Alphaovalivirus fumarolicaense</taxon>
    </lineage>
</organism>
<name>A0A2H4RBP2_9VIRU</name>
<reference evidence="2" key="1">
    <citation type="journal article" date="2018" name="J. Virol.">
        <title>A novel Sulfolobus virus with an exceptional capsid architecture.</title>
        <authorList>
            <person name="Wang H."/>
            <person name="Guo Z."/>
            <person name="Feng H."/>
            <person name="Chen Y."/>
            <person name="Hernandez W."/>
            <person name="Dai X."/>
            <person name="Zhang Z."/>
            <person name="Zheng X."/>
            <person name="Lopez M.M."/>
            <person name="Fu Y."/>
            <person name="Zhang C."/>
            <person name="Zhu P."/>
            <person name="Huang L."/>
        </authorList>
    </citation>
    <scope>NUCLEOTIDE SEQUENCE [LARGE SCALE GENOMIC DNA]</scope>
    <source>
        <strain evidence="2">CR_L</strain>
    </source>
</reference>
<dbReference type="RefSeq" id="YP_009639291.1">
    <property type="nucleotide sequence ID" value="NC_042347.1"/>
</dbReference>
<feature type="transmembrane region" description="Helical" evidence="1">
    <location>
        <begin position="49"/>
        <end position="67"/>
    </location>
</feature>
<dbReference type="EMBL" id="MF144115">
    <property type="protein sequence ID" value="ATY46503.1"/>
    <property type="molecule type" value="Genomic_DNA"/>
</dbReference>
<protein>
    <submittedName>
        <fullName evidence="2">Transmembrane domain protein</fullName>
    </submittedName>
</protein>
<keyword evidence="1" id="KW-1133">Transmembrane helix</keyword>
<dbReference type="Proteomes" id="UP000242614">
    <property type="component" value="Segment"/>
</dbReference>
<evidence type="ECO:0000313" key="3">
    <source>
        <dbReference type="Proteomes" id="UP000242614"/>
    </source>
</evidence>
<proteinExistence type="predicted"/>
<evidence type="ECO:0000256" key="1">
    <source>
        <dbReference type="SAM" id="Phobius"/>
    </source>
</evidence>
<accession>A0A2H4RBP2</accession>
<sequence>MMGQTDNDFTDFLVRTNKTTITDCYLVGSDGFYIKTDCVKIIKGNKSSASTFFLPLSLSVLMLLVSII</sequence>